<proteinExistence type="predicted"/>
<dbReference type="Proteomes" id="UP000261620">
    <property type="component" value="Unplaced"/>
</dbReference>
<dbReference type="STRING" id="94237.ENSMMOP00000010126"/>
<name>A0A3Q3W217_MOLML</name>
<keyword evidence="2" id="KW-1185">Reference proteome</keyword>
<evidence type="ECO:0000313" key="1">
    <source>
        <dbReference type="Ensembl" id="ENSMMOP00000010126.1"/>
    </source>
</evidence>
<reference evidence="1" key="2">
    <citation type="submission" date="2025-09" db="UniProtKB">
        <authorList>
            <consortium name="Ensembl"/>
        </authorList>
    </citation>
    <scope>IDENTIFICATION</scope>
</reference>
<evidence type="ECO:0000313" key="2">
    <source>
        <dbReference type="Proteomes" id="UP000261620"/>
    </source>
</evidence>
<organism evidence="1 2">
    <name type="scientific">Mola mola</name>
    <name type="common">Ocean sunfish</name>
    <name type="synonym">Tetraodon mola</name>
    <dbReference type="NCBI Taxonomy" id="94237"/>
    <lineage>
        <taxon>Eukaryota</taxon>
        <taxon>Metazoa</taxon>
        <taxon>Chordata</taxon>
        <taxon>Craniata</taxon>
        <taxon>Vertebrata</taxon>
        <taxon>Euteleostomi</taxon>
        <taxon>Actinopterygii</taxon>
        <taxon>Neopterygii</taxon>
        <taxon>Teleostei</taxon>
        <taxon>Neoteleostei</taxon>
        <taxon>Acanthomorphata</taxon>
        <taxon>Eupercaria</taxon>
        <taxon>Tetraodontiformes</taxon>
        <taxon>Molidae</taxon>
        <taxon>Mola</taxon>
    </lineage>
</organism>
<sequence length="65" mass="7720">MTLKSNKNEPAVILESVNSVRTALSDLYLEQLLQNKPKSDKPDQYIGWLILADHRYLYWQICYKY</sequence>
<accession>A0A3Q3W217</accession>
<dbReference type="Ensembl" id="ENSMMOT00000010304.1">
    <property type="protein sequence ID" value="ENSMMOP00000010126.1"/>
    <property type="gene ID" value="ENSMMOG00000007825.1"/>
</dbReference>
<reference evidence="1" key="1">
    <citation type="submission" date="2025-08" db="UniProtKB">
        <authorList>
            <consortium name="Ensembl"/>
        </authorList>
    </citation>
    <scope>IDENTIFICATION</scope>
</reference>
<dbReference type="AlphaFoldDB" id="A0A3Q3W217"/>
<protein>
    <submittedName>
        <fullName evidence="1">Uncharacterized protein</fullName>
    </submittedName>
</protein>